<protein>
    <recommendedName>
        <fullName evidence="8">DoxX family protein</fullName>
    </recommendedName>
</protein>
<feature type="transmembrane region" description="Helical" evidence="5">
    <location>
        <begin position="7"/>
        <end position="25"/>
    </location>
</feature>
<evidence type="ECO:0000256" key="3">
    <source>
        <dbReference type="ARBA" id="ARBA00022989"/>
    </source>
</evidence>
<proteinExistence type="predicted"/>
<sequence length="120" mass="13504">MRIDNWICYVVGFVFITSGMMKLLAPDMVNFLNLEIPYPRTTAFFVALTEIGCGSLIIARLYVKKAAIPLIVIMAGAIYLTKLPILFEQGLLVFAFQARLDVVAMILLLILCLQPREKHI</sequence>
<evidence type="ECO:0000313" key="6">
    <source>
        <dbReference type="EMBL" id="GIO28249.1"/>
    </source>
</evidence>
<organism evidence="6 7">
    <name type="scientific">Ornithinibacillus bavariensis</name>
    <dbReference type="NCBI Taxonomy" id="545502"/>
    <lineage>
        <taxon>Bacteria</taxon>
        <taxon>Bacillati</taxon>
        <taxon>Bacillota</taxon>
        <taxon>Bacilli</taxon>
        <taxon>Bacillales</taxon>
        <taxon>Bacillaceae</taxon>
        <taxon>Ornithinibacillus</taxon>
    </lineage>
</organism>
<dbReference type="AlphaFoldDB" id="A0A919X9C9"/>
<comment type="caution">
    <text evidence="6">The sequence shown here is derived from an EMBL/GenBank/DDBJ whole genome shotgun (WGS) entry which is preliminary data.</text>
</comment>
<dbReference type="Pfam" id="PF07681">
    <property type="entry name" value="DoxX"/>
    <property type="match status" value="1"/>
</dbReference>
<accession>A0A919X9C9</accession>
<keyword evidence="7" id="KW-1185">Reference proteome</keyword>
<evidence type="ECO:0000313" key="7">
    <source>
        <dbReference type="Proteomes" id="UP000676917"/>
    </source>
</evidence>
<evidence type="ECO:0000256" key="2">
    <source>
        <dbReference type="ARBA" id="ARBA00022692"/>
    </source>
</evidence>
<keyword evidence="3 5" id="KW-1133">Transmembrane helix</keyword>
<evidence type="ECO:0000256" key="5">
    <source>
        <dbReference type="SAM" id="Phobius"/>
    </source>
</evidence>
<dbReference type="GO" id="GO:0016020">
    <property type="term" value="C:membrane"/>
    <property type="evidence" value="ECO:0007669"/>
    <property type="project" value="UniProtKB-SubCell"/>
</dbReference>
<evidence type="ECO:0000256" key="1">
    <source>
        <dbReference type="ARBA" id="ARBA00004141"/>
    </source>
</evidence>
<dbReference type="EMBL" id="BORP01000006">
    <property type="protein sequence ID" value="GIO28249.1"/>
    <property type="molecule type" value="Genomic_DNA"/>
</dbReference>
<keyword evidence="4 5" id="KW-0472">Membrane</keyword>
<dbReference type="InterPro" id="IPR032808">
    <property type="entry name" value="DoxX"/>
</dbReference>
<gene>
    <name evidence="6" type="ORF">J43TS3_28600</name>
</gene>
<name>A0A919X9C9_9BACI</name>
<feature type="transmembrane region" description="Helical" evidence="5">
    <location>
        <begin position="66"/>
        <end position="85"/>
    </location>
</feature>
<feature type="transmembrane region" description="Helical" evidence="5">
    <location>
        <begin position="37"/>
        <end position="59"/>
    </location>
</feature>
<dbReference type="Proteomes" id="UP000676917">
    <property type="component" value="Unassembled WGS sequence"/>
</dbReference>
<comment type="subcellular location">
    <subcellularLocation>
        <location evidence="1">Membrane</location>
        <topology evidence="1">Multi-pass membrane protein</topology>
    </subcellularLocation>
</comment>
<reference evidence="6" key="1">
    <citation type="submission" date="2021-03" db="EMBL/GenBank/DDBJ databases">
        <title>Antimicrobial resistance genes in bacteria isolated from Japanese honey, and their potential for conferring macrolide and lincosamide resistance in the American foulbrood pathogen Paenibacillus larvae.</title>
        <authorList>
            <person name="Okamoto M."/>
            <person name="Kumagai M."/>
            <person name="Kanamori H."/>
            <person name="Takamatsu D."/>
        </authorList>
    </citation>
    <scope>NUCLEOTIDE SEQUENCE</scope>
    <source>
        <strain evidence="6">J43TS3</strain>
    </source>
</reference>
<evidence type="ECO:0008006" key="8">
    <source>
        <dbReference type="Google" id="ProtNLM"/>
    </source>
</evidence>
<dbReference type="RefSeq" id="WP_212921709.1">
    <property type="nucleotide sequence ID" value="NZ_BORP01000006.1"/>
</dbReference>
<feature type="transmembrane region" description="Helical" evidence="5">
    <location>
        <begin position="91"/>
        <end position="113"/>
    </location>
</feature>
<keyword evidence="2 5" id="KW-0812">Transmembrane</keyword>
<evidence type="ECO:0000256" key="4">
    <source>
        <dbReference type="ARBA" id="ARBA00023136"/>
    </source>
</evidence>